<dbReference type="InterPro" id="IPR018168">
    <property type="entry name" value="Ubi_Hdrlase_CS"/>
</dbReference>
<comment type="subunit">
    <text evidence="8">Component of the Ubi complex metabolon, which regroups five ubiquinone biosynthesis proteins (UbiE, UbiF, UbiG, UbiH and UbiI) and two accessory factors (UbiK and the lipid-binding protein UbiJ).</text>
</comment>
<dbReference type="PANTHER" id="PTHR43876">
    <property type="entry name" value="UBIQUINONE BIOSYNTHESIS MONOOXYGENASE COQ6, MITOCHONDRIAL"/>
    <property type="match status" value="1"/>
</dbReference>
<gene>
    <name evidence="10" type="ORF">COC19_02045</name>
</gene>
<dbReference type="EMBL" id="NVQR01000030">
    <property type="protein sequence ID" value="PCH62961.1"/>
    <property type="molecule type" value="Genomic_DNA"/>
</dbReference>
<dbReference type="InterPro" id="IPR051205">
    <property type="entry name" value="UbiH/COQ6_monooxygenase"/>
</dbReference>
<dbReference type="GO" id="GO:0006744">
    <property type="term" value="P:ubiquinone biosynthetic process"/>
    <property type="evidence" value="ECO:0007669"/>
    <property type="project" value="UniProtKB-UniPathway"/>
</dbReference>
<dbReference type="GO" id="GO:0071949">
    <property type="term" value="F:FAD binding"/>
    <property type="evidence" value="ECO:0007669"/>
    <property type="project" value="InterPro"/>
</dbReference>
<evidence type="ECO:0000313" key="11">
    <source>
        <dbReference type="Proteomes" id="UP000218172"/>
    </source>
</evidence>
<dbReference type="GO" id="GO:0004497">
    <property type="term" value="F:monooxygenase activity"/>
    <property type="evidence" value="ECO:0007669"/>
    <property type="project" value="UniProtKB-KW"/>
</dbReference>
<name>A0A2A4MSE7_9GAMM</name>
<dbReference type="GO" id="GO:0110142">
    <property type="term" value="C:ubiquinone biosynthesis complex"/>
    <property type="evidence" value="ECO:0007669"/>
    <property type="project" value="UniProtKB-ARBA"/>
</dbReference>
<evidence type="ECO:0000256" key="5">
    <source>
        <dbReference type="ARBA" id="ARBA00022827"/>
    </source>
</evidence>
<dbReference type="SUPFAM" id="SSF51905">
    <property type="entry name" value="FAD/NAD(P)-binding domain"/>
    <property type="match status" value="1"/>
</dbReference>
<evidence type="ECO:0000256" key="3">
    <source>
        <dbReference type="ARBA" id="ARBA00005349"/>
    </source>
</evidence>
<dbReference type="Gene3D" id="3.50.50.60">
    <property type="entry name" value="FAD/NAD(P)-binding domain"/>
    <property type="match status" value="2"/>
</dbReference>
<comment type="caution">
    <text evidence="10">The sequence shown here is derived from an EMBL/GenBank/DDBJ whole genome shotgun (WGS) entry which is preliminary data.</text>
</comment>
<keyword evidence="7" id="KW-0503">Monooxygenase</keyword>
<evidence type="ECO:0000256" key="2">
    <source>
        <dbReference type="ARBA" id="ARBA00004749"/>
    </source>
</evidence>
<dbReference type="GO" id="GO:0016705">
    <property type="term" value="F:oxidoreductase activity, acting on paired donors, with incorporation or reduction of molecular oxygen"/>
    <property type="evidence" value="ECO:0007669"/>
    <property type="project" value="InterPro"/>
</dbReference>
<accession>A0A2A4MSE7</accession>
<dbReference type="Pfam" id="PF01494">
    <property type="entry name" value="FAD_binding_3"/>
    <property type="match status" value="1"/>
</dbReference>
<keyword evidence="6" id="KW-0560">Oxidoreductase</keyword>
<evidence type="ECO:0000313" key="10">
    <source>
        <dbReference type="EMBL" id="PCH62961.1"/>
    </source>
</evidence>
<comment type="similarity">
    <text evidence="3">Belongs to the UbiH/COQ6 family.</text>
</comment>
<protein>
    <submittedName>
        <fullName evidence="10">2-octaprenyl-3-methyl-6-methoxy-1,4-benzoquinol hydroxylase</fullName>
    </submittedName>
</protein>
<dbReference type="AlphaFoldDB" id="A0A2A4MSE7"/>
<dbReference type="PROSITE" id="PS01304">
    <property type="entry name" value="UBIH"/>
    <property type="match status" value="1"/>
</dbReference>
<sequence>MIDSSALDSSTPAEISNFDILIVGGGMVGASLACLLGESDLSIGLIDSRVFDGSNIACQQTPLKFDARVSAITAASKQLFENIGVWQSITALRCSPYEHMKVWDADGTGAIHFSAADLQQEELGHIVENSVILASLYKRLESLPDVQIISPASIESLQRLSHGQDDFSTQGMVELKSHDQRQFRAKLVVAADGANSNIRQLANFATKQWDYDHQAIVTTVRTEHPHKGTALQRFMESGPLAFLPLSVKSVNTEAGEGVDQHYCSIVWSCIPAMAERLLALDDAQFSEELAQHIEHHLGAVQWLGPRFSFPLRQRHSLDYVQENIVLVGDAAHTIHPLAGQGVNLGLLDVTALSEEIMAAVNKGRDFSELRVLQRYQRRRKGHNLGMMWAMEAFKRVFAESSLPVRWLRNTGMSSIDNMPMLKNTLARRAMGLD</sequence>
<dbReference type="PRINTS" id="PR00420">
    <property type="entry name" value="RNGMNOXGNASE"/>
</dbReference>
<keyword evidence="4" id="KW-0285">Flavoprotein</keyword>
<proteinExistence type="inferred from homology"/>
<evidence type="ECO:0000256" key="7">
    <source>
        <dbReference type="ARBA" id="ARBA00023033"/>
    </source>
</evidence>
<reference evidence="11" key="1">
    <citation type="submission" date="2017-08" db="EMBL/GenBank/DDBJ databases">
        <title>A dynamic microbial community with high functional redundancy inhabits the cold, oxic subseafloor aquifer.</title>
        <authorList>
            <person name="Tully B.J."/>
            <person name="Wheat C.G."/>
            <person name="Glazer B.T."/>
            <person name="Huber J.A."/>
        </authorList>
    </citation>
    <scope>NUCLEOTIDE SEQUENCE [LARGE SCALE GENOMIC DNA]</scope>
</reference>
<evidence type="ECO:0000256" key="4">
    <source>
        <dbReference type="ARBA" id="ARBA00022630"/>
    </source>
</evidence>
<dbReference type="FunFam" id="3.50.50.60:FF:000021">
    <property type="entry name" value="Ubiquinone biosynthesis monooxygenase COQ6"/>
    <property type="match status" value="1"/>
</dbReference>
<evidence type="ECO:0000259" key="9">
    <source>
        <dbReference type="Pfam" id="PF01494"/>
    </source>
</evidence>
<organism evidence="10 11">
    <name type="scientific">SAR86 cluster bacterium</name>
    <dbReference type="NCBI Taxonomy" id="2030880"/>
    <lineage>
        <taxon>Bacteria</taxon>
        <taxon>Pseudomonadati</taxon>
        <taxon>Pseudomonadota</taxon>
        <taxon>Gammaproteobacteria</taxon>
        <taxon>SAR86 cluster</taxon>
    </lineage>
</organism>
<keyword evidence="5" id="KW-0274">FAD</keyword>
<comment type="pathway">
    <text evidence="2">Cofactor biosynthesis; ubiquinone biosynthesis.</text>
</comment>
<dbReference type="InterPro" id="IPR002938">
    <property type="entry name" value="FAD-bd"/>
</dbReference>
<dbReference type="Proteomes" id="UP000218172">
    <property type="component" value="Unassembled WGS sequence"/>
</dbReference>
<comment type="cofactor">
    <cofactor evidence="1">
        <name>FAD</name>
        <dbReference type="ChEBI" id="CHEBI:57692"/>
    </cofactor>
</comment>
<evidence type="ECO:0000256" key="8">
    <source>
        <dbReference type="ARBA" id="ARBA00065734"/>
    </source>
</evidence>
<dbReference type="NCBIfam" id="TIGR01988">
    <property type="entry name" value="Ubi-OHases"/>
    <property type="match status" value="1"/>
</dbReference>
<dbReference type="PANTHER" id="PTHR43876:SF7">
    <property type="entry name" value="UBIQUINONE BIOSYNTHESIS MONOOXYGENASE COQ6, MITOCHONDRIAL"/>
    <property type="match status" value="1"/>
</dbReference>
<dbReference type="InterPro" id="IPR010971">
    <property type="entry name" value="UbiH/COQ6"/>
</dbReference>
<feature type="domain" description="FAD-binding" evidence="9">
    <location>
        <begin position="19"/>
        <end position="380"/>
    </location>
</feature>
<evidence type="ECO:0000256" key="6">
    <source>
        <dbReference type="ARBA" id="ARBA00023002"/>
    </source>
</evidence>
<evidence type="ECO:0000256" key="1">
    <source>
        <dbReference type="ARBA" id="ARBA00001974"/>
    </source>
</evidence>
<dbReference type="UniPathway" id="UPA00232"/>
<dbReference type="InterPro" id="IPR036188">
    <property type="entry name" value="FAD/NAD-bd_sf"/>
</dbReference>